<dbReference type="Gene3D" id="3.30.2010.10">
    <property type="entry name" value="Metalloproteases ('zincins'), catalytic domain"/>
    <property type="match status" value="1"/>
</dbReference>
<dbReference type="InterPro" id="IPR006640">
    <property type="entry name" value="SprT-like_domain"/>
</dbReference>
<accession>A0A1I6TKT7</accession>
<sequence>MNSQPPSGMDDSTLQQWVEKISLRDFKKPFEHQVMFNRRLRTTGGRYFLSDHRIEISSRHLKALSSEVMEKIIQHELCHYHLHREGRGYRHRDKDFKDLLSQVGGLRYTPPLPREKGQKKRFRYVLTCQHCGQEAFRQRRMNPARYRCGRCQGPLMLREC</sequence>
<dbReference type="InterPro" id="IPR035240">
    <property type="entry name" value="SprT_Zn_ribbon"/>
</dbReference>
<evidence type="ECO:0000313" key="2">
    <source>
        <dbReference type="EMBL" id="SFS89758.1"/>
    </source>
</evidence>
<reference evidence="3" key="1">
    <citation type="submission" date="2016-10" db="EMBL/GenBank/DDBJ databases">
        <authorList>
            <person name="Varghese N."/>
            <person name="Submissions S."/>
        </authorList>
    </citation>
    <scope>NUCLEOTIDE SEQUENCE [LARGE SCALE GENOMIC DNA]</scope>
    <source>
        <strain evidence="3">DSM 45789</strain>
    </source>
</reference>
<dbReference type="AlphaFoldDB" id="A0A1I6TKT7"/>
<organism evidence="2 3">
    <name type="scientific">Marininema halotolerans</name>
    <dbReference type="NCBI Taxonomy" id="1155944"/>
    <lineage>
        <taxon>Bacteria</taxon>
        <taxon>Bacillati</taxon>
        <taxon>Bacillota</taxon>
        <taxon>Bacilli</taxon>
        <taxon>Bacillales</taxon>
        <taxon>Thermoactinomycetaceae</taxon>
        <taxon>Marininema</taxon>
    </lineage>
</organism>
<dbReference type="Proteomes" id="UP000198660">
    <property type="component" value="Unassembled WGS sequence"/>
</dbReference>
<dbReference type="EMBL" id="FPAA01000010">
    <property type="protein sequence ID" value="SFS89758.1"/>
    <property type="molecule type" value="Genomic_DNA"/>
</dbReference>
<dbReference type="NCBIfam" id="NF003339">
    <property type="entry name" value="PRK04351.1"/>
    <property type="match status" value="1"/>
</dbReference>
<dbReference type="Pfam" id="PF17283">
    <property type="entry name" value="Zn_ribbon_SprT"/>
    <property type="match status" value="1"/>
</dbReference>
<proteinExistence type="predicted"/>
<dbReference type="GO" id="GO:0006950">
    <property type="term" value="P:response to stress"/>
    <property type="evidence" value="ECO:0007669"/>
    <property type="project" value="UniProtKB-ARBA"/>
</dbReference>
<gene>
    <name evidence="2" type="ORF">SAMN05444972_11087</name>
</gene>
<keyword evidence="3" id="KW-1185">Reference proteome</keyword>
<dbReference type="Pfam" id="PF10263">
    <property type="entry name" value="SprT-like"/>
    <property type="match status" value="1"/>
</dbReference>
<evidence type="ECO:0000313" key="3">
    <source>
        <dbReference type="Proteomes" id="UP000198660"/>
    </source>
</evidence>
<feature type="domain" description="SprT-like" evidence="1">
    <location>
        <begin position="12"/>
        <end position="158"/>
    </location>
</feature>
<dbReference type="RefSeq" id="WP_425435360.1">
    <property type="nucleotide sequence ID" value="NZ_FPAA01000010.1"/>
</dbReference>
<dbReference type="SMART" id="SM00731">
    <property type="entry name" value="SprT"/>
    <property type="match status" value="1"/>
</dbReference>
<name>A0A1I6TKT7_9BACL</name>
<evidence type="ECO:0000259" key="1">
    <source>
        <dbReference type="SMART" id="SM00731"/>
    </source>
</evidence>
<protein>
    <submittedName>
        <fullName evidence="2">SprT-like protein</fullName>
    </submittedName>
</protein>